<organism evidence="1">
    <name type="scientific">Aphanomyces invadans</name>
    <dbReference type="NCBI Taxonomy" id="157072"/>
    <lineage>
        <taxon>Eukaryota</taxon>
        <taxon>Sar</taxon>
        <taxon>Stramenopiles</taxon>
        <taxon>Oomycota</taxon>
        <taxon>Saprolegniomycetes</taxon>
        <taxon>Saprolegniales</taxon>
        <taxon>Verrucalvaceae</taxon>
        <taxon>Aphanomyces</taxon>
    </lineage>
</organism>
<dbReference type="GeneID" id="20090585"/>
<protein>
    <submittedName>
        <fullName evidence="1">Uncharacterized protein</fullName>
    </submittedName>
</protein>
<dbReference type="EMBL" id="KI914004">
    <property type="protein sequence ID" value="ETV92009.1"/>
    <property type="molecule type" value="Genomic_DNA"/>
</dbReference>
<accession>A0A024TDE1</accession>
<dbReference type="VEuPathDB" id="FungiDB:H310_13535"/>
<sequence>MAHLSSRIDSCFLSVVGTIKNVRRAAVNADASLPWNLDWVGCKSCAARRYKSMRPCVHNLKQTVRSWTTSGMSTSKCFFGNGNCNTARRSCWNALGFAAMDWRSLRSR</sequence>
<dbReference type="AlphaFoldDB" id="A0A024TDE1"/>
<dbReference type="RefSeq" id="XP_008879306.1">
    <property type="nucleotide sequence ID" value="XM_008881084.1"/>
</dbReference>
<gene>
    <name evidence="1" type="ORF">H310_13535</name>
</gene>
<name>A0A024TDE1_9STRA</name>
<evidence type="ECO:0000313" key="1">
    <source>
        <dbReference type="EMBL" id="ETV92009.1"/>
    </source>
</evidence>
<reference evidence="1" key="1">
    <citation type="submission" date="2013-12" db="EMBL/GenBank/DDBJ databases">
        <title>The Genome Sequence of Aphanomyces invadans NJM9701.</title>
        <authorList>
            <consortium name="The Broad Institute Genomics Platform"/>
            <person name="Russ C."/>
            <person name="Tyler B."/>
            <person name="van West P."/>
            <person name="Dieguez-Uribeondo J."/>
            <person name="Young S.K."/>
            <person name="Zeng Q."/>
            <person name="Gargeya S."/>
            <person name="Fitzgerald M."/>
            <person name="Abouelleil A."/>
            <person name="Alvarado L."/>
            <person name="Chapman S.B."/>
            <person name="Gainer-Dewar J."/>
            <person name="Goldberg J."/>
            <person name="Griggs A."/>
            <person name="Gujja S."/>
            <person name="Hansen M."/>
            <person name="Howarth C."/>
            <person name="Imamovic A."/>
            <person name="Ireland A."/>
            <person name="Larimer J."/>
            <person name="McCowan C."/>
            <person name="Murphy C."/>
            <person name="Pearson M."/>
            <person name="Poon T.W."/>
            <person name="Priest M."/>
            <person name="Roberts A."/>
            <person name="Saif S."/>
            <person name="Shea T."/>
            <person name="Sykes S."/>
            <person name="Wortman J."/>
            <person name="Nusbaum C."/>
            <person name="Birren B."/>
        </authorList>
    </citation>
    <scope>NUCLEOTIDE SEQUENCE [LARGE SCALE GENOMIC DNA]</scope>
    <source>
        <strain evidence="1">NJM9701</strain>
    </source>
</reference>
<proteinExistence type="predicted"/>